<reference evidence="1" key="1">
    <citation type="submission" date="2019-10" db="EMBL/GenBank/DDBJ databases">
        <authorList>
            <person name="Soares A.E.R."/>
            <person name="Aleixo A."/>
            <person name="Schneider P."/>
            <person name="Miyaki C.Y."/>
            <person name="Schneider M.P."/>
            <person name="Mello C."/>
            <person name="Vasconcelos A.T.R."/>
        </authorList>
    </citation>
    <scope>NUCLEOTIDE SEQUENCE</scope>
    <source>
        <tissue evidence="1">Muscle</tissue>
    </source>
</reference>
<name>A0ABQ9CUZ8_9PASS</name>
<keyword evidence="2" id="KW-1185">Reference proteome</keyword>
<gene>
    <name evidence="1" type="ORF">WISP_128683</name>
</gene>
<dbReference type="PANTHER" id="PTHR33332">
    <property type="entry name" value="REVERSE TRANSCRIPTASE DOMAIN-CONTAINING PROTEIN"/>
    <property type="match status" value="1"/>
</dbReference>
<accession>A0ABQ9CUZ8</accession>
<dbReference type="EMBL" id="WHWB01034618">
    <property type="protein sequence ID" value="KAJ7407151.1"/>
    <property type="molecule type" value="Genomic_DNA"/>
</dbReference>
<sequence length="114" mass="12981">MQALDNGIVDTLSQAGDNTELGRSVHLLANQKVLQRDLDRLDRWAMTNCVRWFNKAKCQILHFRHNNLMQCYRLGAQWLERCPEEKALGVLFDSQLNISQQCAQVAKVANGILA</sequence>
<evidence type="ECO:0000313" key="2">
    <source>
        <dbReference type="Proteomes" id="UP001145742"/>
    </source>
</evidence>
<proteinExistence type="predicted"/>
<evidence type="ECO:0000313" key="1">
    <source>
        <dbReference type="EMBL" id="KAJ7407151.1"/>
    </source>
</evidence>
<dbReference type="Proteomes" id="UP001145742">
    <property type="component" value="Unassembled WGS sequence"/>
</dbReference>
<comment type="caution">
    <text evidence="1">The sequence shown here is derived from an EMBL/GenBank/DDBJ whole genome shotgun (WGS) entry which is preliminary data.</text>
</comment>
<protein>
    <submittedName>
        <fullName evidence="1">Rna-directed dna polymerase from mobile element jockey-like</fullName>
    </submittedName>
</protein>
<organism evidence="1 2">
    <name type="scientific">Willisornis vidua</name>
    <name type="common">Xingu scale-backed antbird</name>
    <dbReference type="NCBI Taxonomy" id="1566151"/>
    <lineage>
        <taxon>Eukaryota</taxon>
        <taxon>Metazoa</taxon>
        <taxon>Chordata</taxon>
        <taxon>Craniata</taxon>
        <taxon>Vertebrata</taxon>
        <taxon>Euteleostomi</taxon>
        <taxon>Archelosauria</taxon>
        <taxon>Archosauria</taxon>
        <taxon>Dinosauria</taxon>
        <taxon>Saurischia</taxon>
        <taxon>Theropoda</taxon>
        <taxon>Coelurosauria</taxon>
        <taxon>Aves</taxon>
        <taxon>Neognathae</taxon>
        <taxon>Neoaves</taxon>
        <taxon>Telluraves</taxon>
        <taxon>Australaves</taxon>
        <taxon>Passeriformes</taxon>
        <taxon>Thamnophilidae</taxon>
        <taxon>Willisornis</taxon>
    </lineage>
</organism>